<evidence type="ECO:0000259" key="4">
    <source>
        <dbReference type="Pfam" id="PF14228"/>
    </source>
</evidence>
<evidence type="ECO:0000313" key="6">
    <source>
        <dbReference type="Proteomes" id="UP000193642"/>
    </source>
</evidence>
<evidence type="ECO:0000259" key="3">
    <source>
        <dbReference type="Pfam" id="PF14225"/>
    </source>
</evidence>
<dbReference type="Pfam" id="PF14228">
    <property type="entry name" value="MOR2-PAG1_mid"/>
    <property type="match status" value="2"/>
</dbReference>
<dbReference type="InterPro" id="IPR025481">
    <property type="entry name" value="Cell_Morphogen_C"/>
</dbReference>
<feature type="domain" description="Cell morphogenesis protein N-terminal" evidence="2">
    <location>
        <begin position="577"/>
        <end position="856"/>
    </location>
</feature>
<feature type="domain" description="Cell morphogenesis protein N-terminal" evidence="2">
    <location>
        <begin position="188"/>
        <end position="497"/>
    </location>
</feature>
<name>A0A1Y2CBP5_9FUNG</name>
<evidence type="ECO:0000256" key="1">
    <source>
        <dbReference type="SAM" id="MobiDB-lite"/>
    </source>
</evidence>
<feature type="domain" description="Cell morphogenesis protein C-terminal" evidence="3">
    <location>
        <begin position="2008"/>
        <end position="2275"/>
    </location>
</feature>
<sequence>MFHSTNNLAAPQKSLGRHGRSESTSFELPTTTPTVVLPKESKSASDVADSSAMHHHIQITQKNSLLHPIQAAAIPLALSQPETPAEATLRQLFTRFVELAEAKLLQLVYSHGGDMTIDLSLALRPGVDAEFDGVLRGLGAVATHCQKDLIEGLMAWRTDKSNAQKNRVPTWVAPLYLLKEMEKIVYNRQMMVSNFILLRAWIEIVQNMTKDMLQDSLASKMEYVAFNQLRYENPELVATNPTCKAHIDLNAEFLGKLSNIRFAKVSDGFVKEISELSKPATIKDPNQQALKLDICIRAMRFLKLKIYPMDCLEETAEFLMIFAGFFVNTHNPKIKHAYCDLFVELLEPVVAVATAEVNLPTWKEGIELIFGKAMRMIQKKGHMQHSLPLVTTSLCLSRKEFFNQNIPAVIDICVQRLRDKQLKSQALVSLTRLLWVCAHRNSDASSAITAKRVESLLKHIFPPRSTLINPPDVALDLLTRMVYIAMVKYMETMMELFSILMLGIDITVNAGSGSIAGGATITGSLGSDRHNYNSGTSGATKRSDFSASSGVPDSIFTAWSSGVSQDEVLVAAASSGAGPKRQIIGMRAFLMLLTDIEEALEMSSSSGGQNGSPWSNGFGGSSLTAGSSTARSVLVQGKIKLLPPPFPSLNLSERGDMALWHHRIEASWLSGSSSPVLQSEAQIAVKAANLGSAISNATLQRMSSNVRVYLERVNIIFGSMIMALDKVCGNHFWSSQRDTGYISLGGSAANMSDNSRRNSGDPSGLGAGVGGSGGNAIPNMSGTTMADSNATSILGMNKWAQYELLRNCIDCIPKLSPINISANRVVEMLTLYTFHVDEHVRTSSIQAILRISKIVQAEATVRVVCDTMQSLLLERATDALYYVDFDDSMMEQTAVWLVWKLTDICFKEFMNSKTTDVEVADVENFMCDTENRGLLYLCSTNPAVRRLGVKILEIGRSTEALLTEKFRLDFSYVPKDSKRKKKFTKVFDNLPLNERNTRILSIIEAANGPLMNAYFMESVVVDNSERSRQKERQRLNYLVSRKDSLLLLAVSDIQEEGFLWDRCFPDLCQYFFTYAHPHVLLRLVSTVTNRLHFLNSSIIASDFTVSQPGSVMPSQPLQSSTAISMEPHHVANLSKVFGISAAVEVQTAEAQVIPTVATLVNSGAHISPVSDNVLTQWRVYLKLACACIEIVDEESVAGGTSSLKPVVLFRMVVAYFLWNDLRSENLPFYMKNATGPKKLTNLSSGQGGSAVSSKRSERFRVELTHVLSLLTDFLEYDIYRNNEAIFKPVYTYIFETTKFLADSDVQSDWDYHMLRYHFCTLVEKFYSHILSTVCRVYSDVGEFAPDMDMSMVSKLFPFELRRKAFILLETWCGFGRQSSSHLELQSKSMIKSLEAIVARDHHRDPSKVAETMNKQRVTLQLAALKAMAALVHGPMSEPSSRSDFSISDLHHWINDLYNTQNEDFHRIASVATQGLLVYNGYSEDLMNIVLRECYISSDTNIGGSIGYFKAIVQVYAGVVDDIANLNIIRGAHPDYPCAAPRLIALSLFKAGDPDPDIRSELCVSFELLNSPSSVYKRAQVLTSTILATERPTITTFIVSELCLRIEQVSSREGIRDILAFMIPWIRNLQLAATHQPRTTSKVENPFLDADADSPLRRTENFLTNLFYITVCFGDDFSIEVEAIWIHLLRRTNVKAVNDLYLNSVWPEEIVTTHLETVLDFVLALGVSRRNPVFIYHSKKVISYLRRVVGCDLLIRSLMLRLNPINFTPMDNVPVKIGESQASVPYCIDINTILPETVSRPPLTFGGLVSTFLVELILQAKPETTHRIIPYMIHIIFIQLDHFISLICEQMKTLLIRLLQNLPNELVDRSAVNSIVTKVAEKEDRRLWPYEDISPERQEIESTIHISRLVTDVLSVFSKVYPELVDQWTATALFFGVNCPVRHAACRSLQILRALKGNFSTKVFGEMFLRYSTTAADRLVDIQSYSLEILITVNSIINDIPSAQIMEIPQLFWAGVSILTSPLEAEFMKGAEILLSVITKTNFSSKETQSAIQAAKPSKWKGNFVGIQPLLVKGLQSKKSERIVLALINNFLSISDPTLIDTTPFRLATSVLANFPRFMYGFESDTASSEGASIQYKLAESISAAENLSKLAELHNQPSLSRLMYSFSKQRFRSMEDFLQQFGYAVRDIFLPTQDACVVLILTTLLSNKLLFYRKWSLQLMKMIIPCLHPDANGTFQAFTLIDTDMDLVLPCVEALKSESREIAAAVLQELLQNSGSNVNERFLRRNYGKISQESFDRVITLMETGDAKTSESKTGWKISGDVTRAAKVTRYNVASVVATCGINTISTQLSCLKEFSSIRPDWKEDTRGSVISYRIPPKPTAKVLLSDENKAKLLKSLEILDDIFKDNEPEVPAVLSLDSNIDPPVKVTVSSSDDHLLGGQQPDNDHTAFKHILCQSNVGIQIVFKVLEPFELFTSNETFSKRLVEDLTRSLVAEEGTVLINRIVNAGANDPSIVGTIVTVDLSGGGLLGNGKVAAAQAEDLRALILQNEDLPERKLLWEGAVSSKIDPAFEPTIVINFKGMAILTLCHNTDISEASFVVSNNYELEKTHDKGVETLRIFPAAFELVIQLHADLIALIDDMNVASANNDERLRFVFSKLMESVLSVRHNSRGYCPALLQLAEQDGVVAVVTNKEALYEAGHKLMQLEASKLSVFLTKREQHVQSINSQISSYLSSRRQIGSDFSSIVSDFKSLKCVISLAVSLMSLHGIILALEGVYDDFMLPTDSNNQARLDESLRCVQARAALRELLSFE</sequence>
<feature type="compositionally biased region" description="Low complexity" evidence="1">
    <location>
        <begin position="28"/>
        <end position="49"/>
    </location>
</feature>
<protein>
    <recommendedName>
        <fullName evidence="7">Cell morphogenesis protein N-terminal domain-containing protein</fullName>
    </recommendedName>
</protein>
<dbReference type="EMBL" id="MCGO01000022">
    <property type="protein sequence ID" value="ORY44459.1"/>
    <property type="molecule type" value="Genomic_DNA"/>
</dbReference>
<feature type="domain" description="Cell morphogenesis central region" evidence="4">
    <location>
        <begin position="1822"/>
        <end position="1960"/>
    </location>
</feature>
<reference evidence="5 6" key="1">
    <citation type="submission" date="2016-07" db="EMBL/GenBank/DDBJ databases">
        <title>Pervasive Adenine N6-methylation of Active Genes in Fungi.</title>
        <authorList>
            <consortium name="DOE Joint Genome Institute"/>
            <person name="Mondo S.J."/>
            <person name="Dannebaum R.O."/>
            <person name="Kuo R.C."/>
            <person name="Labutti K."/>
            <person name="Haridas S."/>
            <person name="Kuo A."/>
            <person name="Salamov A."/>
            <person name="Ahrendt S.R."/>
            <person name="Lipzen A."/>
            <person name="Sullivan W."/>
            <person name="Andreopoulos W.B."/>
            <person name="Clum A."/>
            <person name="Lindquist E."/>
            <person name="Daum C."/>
            <person name="Ramamoorthy G.K."/>
            <person name="Gryganskyi A."/>
            <person name="Culley D."/>
            <person name="Magnuson J.K."/>
            <person name="James T.Y."/>
            <person name="O'Malley M.A."/>
            <person name="Stajich J.E."/>
            <person name="Spatafora J.W."/>
            <person name="Visel A."/>
            <person name="Grigoriev I.V."/>
        </authorList>
    </citation>
    <scope>NUCLEOTIDE SEQUENCE [LARGE SCALE GENOMIC DNA]</scope>
    <source>
        <strain evidence="5 6">JEL800</strain>
    </source>
</reference>
<dbReference type="GO" id="GO:0000902">
    <property type="term" value="P:cell morphogenesis"/>
    <property type="evidence" value="ECO:0007669"/>
    <property type="project" value="InterPro"/>
</dbReference>
<evidence type="ECO:0000313" key="5">
    <source>
        <dbReference type="EMBL" id="ORY44459.1"/>
    </source>
</evidence>
<proteinExistence type="predicted"/>
<accession>A0A1Y2CBP5</accession>
<evidence type="ECO:0008006" key="7">
    <source>
        <dbReference type="Google" id="ProtNLM"/>
    </source>
</evidence>
<dbReference type="Pfam" id="PF14222">
    <property type="entry name" value="MOR2-PAG1_N"/>
    <property type="match status" value="2"/>
</dbReference>
<dbReference type="OrthoDB" id="6287725at2759"/>
<comment type="caution">
    <text evidence="5">The sequence shown here is derived from an EMBL/GenBank/DDBJ whole genome shotgun (WGS) entry which is preliminary data.</text>
</comment>
<dbReference type="Pfam" id="PF14225">
    <property type="entry name" value="MOR2-PAG1_C"/>
    <property type="match status" value="1"/>
</dbReference>
<dbReference type="GO" id="GO:0030427">
    <property type="term" value="C:site of polarized growth"/>
    <property type="evidence" value="ECO:0007669"/>
    <property type="project" value="TreeGrafter"/>
</dbReference>
<dbReference type="InterPro" id="IPR025614">
    <property type="entry name" value="Cell_morpho_N"/>
</dbReference>
<evidence type="ECO:0000259" key="2">
    <source>
        <dbReference type="Pfam" id="PF14222"/>
    </source>
</evidence>
<dbReference type="PANTHER" id="PTHR12295:SF30">
    <property type="entry name" value="PROTEIN FURRY"/>
    <property type="match status" value="1"/>
</dbReference>
<keyword evidence="6" id="KW-1185">Reference proteome</keyword>
<feature type="region of interest" description="Disordered" evidence="1">
    <location>
        <begin position="1"/>
        <end position="49"/>
    </location>
</feature>
<gene>
    <name evidence="5" type="ORF">BCR33DRAFT_850552</name>
</gene>
<organism evidence="5 6">
    <name type="scientific">Rhizoclosmatium globosum</name>
    <dbReference type="NCBI Taxonomy" id="329046"/>
    <lineage>
        <taxon>Eukaryota</taxon>
        <taxon>Fungi</taxon>
        <taxon>Fungi incertae sedis</taxon>
        <taxon>Chytridiomycota</taxon>
        <taxon>Chytridiomycota incertae sedis</taxon>
        <taxon>Chytridiomycetes</taxon>
        <taxon>Chytridiales</taxon>
        <taxon>Chytriomycetaceae</taxon>
        <taxon>Rhizoclosmatium</taxon>
    </lineage>
</organism>
<feature type="domain" description="Cell morphogenesis central region" evidence="4">
    <location>
        <begin position="1574"/>
        <end position="1701"/>
    </location>
</feature>
<dbReference type="InterPro" id="IPR029473">
    <property type="entry name" value="MOR2-PAG1_mid"/>
</dbReference>
<dbReference type="PANTHER" id="PTHR12295">
    <property type="entry name" value="FURRY-RELATED"/>
    <property type="match status" value="1"/>
</dbReference>
<dbReference type="STRING" id="329046.A0A1Y2CBP5"/>
<dbReference type="SUPFAM" id="SSF48371">
    <property type="entry name" value="ARM repeat"/>
    <property type="match status" value="1"/>
</dbReference>
<dbReference type="GO" id="GO:0005938">
    <property type="term" value="C:cell cortex"/>
    <property type="evidence" value="ECO:0007669"/>
    <property type="project" value="TreeGrafter"/>
</dbReference>
<dbReference type="InterPro" id="IPR016024">
    <property type="entry name" value="ARM-type_fold"/>
</dbReference>
<dbReference type="InterPro" id="IPR039867">
    <property type="entry name" value="Furry/Tao3/Mor2"/>
</dbReference>
<dbReference type="Proteomes" id="UP000193642">
    <property type="component" value="Unassembled WGS sequence"/>
</dbReference>